<proteinExistence type="predicted"/>
<accession>A0A9Q3PL12</accession>
<gene>
    <name evidence="2" type="ORF">O181_104770</name>
</gene>
<protein>
    <submittedName>
        <fullName evidence="2">Uncharacterized protein</fullName>
    </submittedName>
</protein>
<evidence type="ECO:0000313" key="2">
    <source>
        <dbReference type="EMBL" id="MBW0565055.1"/>
    </source>
</evidence>
<dbReference type="OrthoDB" id="2505904at2759"/>
<feature type="compositionally biased region" description="Acidic residues" evidence="1">
    <location>
        <begin position="88"/>
        <end position="100"/>
    </location>
</feature>
<evidence type="ECO:0000256" key="1">
    <source>
        <dbReference type="SAM" id="MobiDB-lite"/>
    </source>
</evidence>
<keyword evidence="3" id="KW-1185">Reference proteome</keyword>
<feature type="region of interest" description="Disordered" evidence="1">
    <location>
        <begin position="81"/>
        <end position="100"/>
    </location>
</feature>
<dbReference type="EMBL" id="AVOT02076792">
    <property type="protein sequence ID" value="MBW0565055.1"/>
    <property type="molecule type" value="Genomic_DNA"/>
</dbReference>
<name>A0A9Q3PL12_9BASI</name>
<evidence type="ECO:0000313" key="3">
    <source>
        <dbReference type="Proteomes" id="UP000765509"/>
    </source>
</evidence>
<comment type="caution">
    <text evidence="2">The sequence shown here is derived from an EMBL/GenBank/DDBJ whole genome shotgun (WGS) entry which is preliminary data.</text>
</comment>
<dbReference type="Proteomes" id="UP000765509">
    <property type="component" value="Unassembled WGS sequence"/>
</dbReference>
<reference evidence="2" key="1">
    <citation type="submission" date="2021-03" db="EMBL/GenBank/DDBJ databases">
        <title>Draft genome sequence of rust myrtle Austropuccinia psidii MF-1, a brazilian biotype.</title>
        <authorList>
            <person name="Quecine M.C."/>
            <person name="Pachon D.M.R."/>
            <person name="Bonatelli M.L."/>
            <person name="Correr F.H."/>
            <person name="Franceschini L.M."/>
            <person name="Leite T.F."/>
            <person name="Margarido G.R.A."/>
            <person name="Almeida C.A."/>
            <person name="Ferrarezi J.A."/>
            <person name="Labate C.A."/>
        </authorList>
    </citation>
    <scope>NUCLEOTIDE SEQUENCE</scope>
    <source>
        <strain evidence="2">MF-1</strain>
    </source>
</reference>
<dbReference type="AlphaFoldDB" id="A0A9Q3PL12"/>
<organism evidence="2 3">
    <name type="scientific">Austropuccinia psidii MF-1</name>
    <dbReference type="NCBI Taxonomy" id="1389203"/>
    <lineage>
        <taxon>Eukaryota</taxon>
        <taxon>Fungi</taxon>
        <taxon>Dikarya</taxon>
        <taxon>Basidiomycota</taxon>
        <taxon>Pucciniomycotina</taxon>
        <taxon>Pucciniomycetes</taxon>
        <taxon>Pucciniales</taxon>
        <taxon>Sphaerophragmiaceae</taxon>
        <taxon>Austropuccinia</taxon>
    </lineage>
</organism>
<sequence length="100" mass="11661">MVHKLRNTLQPWNLVVVYNKTLESQWVLLFKNRWNGPFRVISQVNKGPYELEELDGTKLTRKLAASHIKRLYPRGKIVHLDSESGNESSEENEVEDSILE</sequence>